<keyword evidence="6" id="KW-0547">Nucleotide-binding</keyword>
<dbReference type="NCBIfam" id="TIGR01727">
    <property type="entry name" value="oligo_HPY"/>
    <property type="match status" value="1"/>
</dbReference>
<evidence type="ECO:0000256" key="1">
    <source>
        <dbReference type="ARBA" id="ARBA00004417"/>
    </source>
</evidence>
<accession>A0ABZ3G784</accession>
<dbReference type="InterPro" id="IPR003439">
    <property type="entry name" value="ABC_transporter-like_ATP-bd"/>
</dbReference>
<dbReference type="InterPro" id="IPR003593">
    <property type="entry name" value="AAA+_ATPase"/>
</dbReference>
<proteinExistence type="inferred from homology"/>
<keyword evidence="9" id="KW-0472">Membrane</keyword>
<reference evidence="11 12" key="1">
    <citation type="submission" date="2024-05" db="EMBL/GenBank/DDBJ databases">
        <title>Achromobacter denitrificans. BP1, complete genome.</title>
        <authorList>
            <person name="Zhang B."/>
        </authorList>
    </citation>
    <scope>NUCLEOTIDE SEQUENCE [LARGE SCALE GENOMIC DNA]</scope>
    <source>
        <strain evidence="11 12">BP1</strain>
    </source>
</reference>
<comment type="subcellular location">
    <subcellularLocation>
        <location evidence="1">Cell inner membrane</location>
        <topology evidence="1">Peripheral membrane protein</topology>
    </subcellularLocation>
</comment>
<comment type="similarity">
    <text evidence="2">Belongs to the ABC transporter superfamily.</text>
</comment>
<keyword evidence="3" id="KW-0813">Transport</keyword>
<dbReference type="Pfam" id="PF00005">
    <property type="entry name" value="ABC_tran"/>
    <property type="match status" value="1"/>
</dbReference>
<dbReference type="GO" id="GO:0005524">
    <property type="term" value="F:ATP binding"/>
    <property type="evidence" value="ECO:0007669"/>
    <property type="project" value="UniProtKB-KW"/>
</dbReference>
<dbReference type="PANTHER" id="PTHR43297">
    <property type="entry name" value="OLIGOPEPTIDE TRANSPORT ATP-BINDING PROTEIN APPD"/>
    <property type="match status" value="1"/>
</dbReference>
<evidence type="ECO:0000256" key="4">
    <source>
        <dbReference type="ARBA" id="ARBA00022475"/>
    </source>
</evidence>
<evidence type="ECO:0000313" key="12">
    <source>
        <dbReference type="Proteomes" id="UP001446337"/>
    </source>
</evidence>
<keyword evidence="12" id="KW-1185">Reference proteome</keyword>
<dbReference type="RefSeq" id="WP_088148666.1">
    <property type="nucleotide sequence ID" value="NZ_CP154792.1"/>
</dbReference>
<evidence type="ECO:0000256" key="9">
    <source>
        <dbReference type="ARBA" id="ARBA00023136"/>
    </source>
</evidence>
<dbReference type="InterPro" id="IPR017871">
    <property type="entry name" value="ABC_transporter-like_CS"/>
</dbReference>
<dbReference type="CDD" id="cd03257">
    <property type="entry name" value="ABC_NikE_OppD_transporters"/>
    <property type="match status" value="1"/>
</dbReference>
<keyword evidence="5" id="KW-0997">Cell inner membrane</keyword>
<keyword evidence="7 11" id="KW-0067">ATP-binding</keyword>
<sequence>MNAADPLPVLEVDRLSLEFRARGRVAEVLSAVSFALRPGETLCLVGESGCGKSMTALAIMRLIPAPGRIGAGSVRLRGDNLADHDEEAMRRVRGNKISMIFQEPMTALNPVYTVGDQIAEPLRLHQGLGREPARERAIEMLRSVGIPLPERRVDDYPHQMSGGMRQRVMIAIALACDPDVLIADEPTTALDVTVQAQIFDLLREQQARRGTAVLLITHDMGAVSEMADRVVVMYGGRVVEQGGVRDILAHPRHPYTRGLIACLPELDREPSDVRPDLPEIPGVVPSVWERDAGCPFLERCGQAMPRCRDAFPPLTRVGDEQEVACWLYPEATP</sequence>
<dbReference type="Proteomes" id="UP001446337">
    <property type="component" value="Chromosome"/>
</dbReference>
<dbReference type="InterPro" id="IPR050388">
    <property type="entry name" value="ABC_Ni/Peptide_Import"/>
</dbReference>
<gene>
    <name evidence="11" type="ORF">AAIK43_07720</name>
</gene>
<dbReference type="InterPro" id="IPR027417">
    <property type="entry name" value="P-loop_NTPase"/>
</dbReference>
<protein>
    <submittedName>
        <fullName evidence="11">ABC transporter ATP-binding protein</fullName>
    </submittedName>
</protein>
<dbReference type="SUPFAM" id="SSF52540">
    <property type="entry name" value="P-loop containing nucleoside triphosphate hydrolases"/>
    <property type="match status" value="1"/>
</dbReference>
<name>A0ABZ3G784_ACHDE</name>
<evidence type="ECO:0000256" key="5">
    <source>
        <dbReference type="ARBA" id="ARBA00022519"/>
    </source>
</evidence>
<dbReference type="EMBL" id="CP154792">
    <property type="protein sequence ID" value="XAN17913.1"/>
    <property type="molecule type" value="Genomic_DNA"/>
</dbReference>
<organism evidence="11 12">
    <name type="scientific">Achromobacter denitrificans</name>
    <name type="common">Alcaligenes denitrificans</name>
    <dbReference type="NCBI Taxonomy" id="32002"/>
    <lineage>
        <taxon>Bacteria</taxon>
        <taxon>Pseudomonadati</taxon>
        <taxon>Pseudomonadota</taxon>
        <taxon>Betaproteobacteria</taxon>
        <taxon>Burkholderiales</taxon>
        <taxon>Alcaligenaceae</taxon>
        <taxon>Achromobacter</taxon>
    </lineage>
</organism>
<dbReference type="Pfam" id="PF08352">
    <property type="entry name" value="oligo_HPY"/>
    <property type="match status" value="1"/>
</dbReference>
<evidence type="ECO:0000259" key="10">
    <source>
        <dbReference type="PROSITE" id="PS50893"/>
    </source>
</evidence>
<evidence type="ECO:0000256" key="7">
    <source>
        <dbReference type="ARBA" id="ARBA00022840"/>
    </source>
</evidence>
<evidence type="ECO:0000256" key="8">
    <source>
        <dbReference type="ARBA" id="ARBA00022967"/>
    </source>
</evidence>
<dbReference type="PROSITE" id="PS50893">
    <property type="entry name" value="ABC_TRANSPORTER_2"/>
    <property type="match status" value="1"/>
</dbReference>
<dbReference type="PANTHER" id="PTHR43297:SF14">
    <property type="entry name" value="ATPASE AAA-TYPE CORE DOMAIN-CONTAINING PROTEIN"/>
    <property type="match status" value="1"/>
</dbReference>
<keyword evidence="4" id="KW-1003">Cell membrane</keyword>
<feature type="domain" description="ABC transporter" evidence="10">
    <location>
        <begin position="12"/>
        <end position="260"/>
    </location>
</feature>
<evidence type="ECO:0000256" key="2">
    <source>
        <dbReference type="ARBA" id="ARBA00005417"/>
    </source>
</evidence>
<dbReference type="Gene3D" id="3.40.50.300">
    <property type="entry name" value="P-loop containing nucleotide triphosphate hydrolases"/>
    <property type="match status" value="1"/>
</dbReference>
<dbReference type="InterPro" id="IPR013563">
    <property type="entry name" value="Oligopep_ABC_C"/>
</dbReference>
<dbReference type="PROSITE" id="PS00211">
    <property type="entry name" value="ABC_TRANSPORTER_1"/>
    <property type="match status" value="1"/>
</dbReference>
<evidence type="ECO:0000256" key="6">
    <source>
        <dbReference type="ARBA" id="ARBA00022741"/>
    </source>
</evidence>
<keyword evidence="8" id="KW-1278">Translocase</keyword>
<evidence type="ECO:0000256" key="3">
    <source>
        <dbReference type="ARBA" id="ARBA00022448"/>
    </source>
</evidence>
<dbReference type="SMART" id="SM00382">
    <property type="entry name" value="AAA"/>
    <property type="match status" value="1"/>
</dbReference>
<evidence type="ECO:0000313" key="11">
    <source>
        <dbReference type="EMBL" id="XAN17913.1"/>
    </source>
</evidence>